<dbReference type="PANTHER" id="PTHR43798">
    <property type="entry name" value="MONOACYLGLYCEROL LIPASE"/>
    <property type="match status" value="1"/>
</dbReference>
<keyword evidence="2 4" id="KW-0378">Hydrolase</keyword>
<comment type="similarity">
    <text evidence="1">Belongs to the peptidase S33 family.</text>
</comment>
<proteinExistence type="inferred from homology"/>
<evidence type="ECO:0000259" key="3">
    <source>
        <dbReference type="Pfam" id="PF00561"/>
    </source>
</evidence>
<feature type="domain" description="AB hydrolase-1" evidence="3">
    <location>
        <begin position="23"/>
        <end position="261"/>
    </location>
</feature>
<name>A0A5D4NT66_9BACI</name>
<gene>
    <name evidence="4" type="ORF">FZC78_11705</name>
</gene>
<protein>
    <submittedName>
        <fullName evidence="4">Alpha/beta hydrolase</fullName>
    </submittedName>
</protein>
<dbReference type="InterPro" id="IPR000073">
    <property type="entry name" value="AB_hydrolase_1"/>
</dbReference>
<accession>A0A5D4NT66</accession>
<dbReference type="InterPro" id="IPR002410">
    <property type="entry name" value="Peptidase_S33"/>
</dbReference>
<dbReference type="InterPro" id="IPR029058">
    <property type="entry name" value="AB_hydrolase_fold"/>
</dbReference>
<dbReference type="Proteomes" id="UP000322267">
    <property type="component" value="Unassembled WGS sequence"/>
</dbReference>
<evidence type="ECO:0000313" key="5">
    <source>
        <dbReference type="Proteomes" id="UP000322267"/>
    </source>
</evidence>
<evidence type="ECO:0000313" key="4">
    <source>
        <dbReference type="EMBL" id="TYS16648.1"/>
    </source>
</evidence>
<dbReference type="GO" id="GO:0016020">
    <property type="term" value="C:membrane"/>
    <property type="evidence" value="ECO:0007669"/>
    <property type="project" value="TreeGrafter"/>
</dbReference>
<dbReference type="SUPFAM" id="SSF53474">
    <property type="entry name" value="alpha/beta-Hydrolases"/>
    <property type="match status" value="1"/>
</dbReference>
<dbReference type="OrthoDB" id="9775557at2"/>
<evidence type="ECO:0000256" key="1">
    <source>
        <dbReference type="ARBA" id="ARBA00010088"/>
    </source>
</evidence>
<dbReference type="Gene3D" id="3.40.50.1820">
    <property type="entry name" value="alpha/beta hydrolase"/>
    <property type="match status" value="1"/>
</dbReference>
<dbReference type="EMBL" id="VTEI01000005">
    <property type="protein sequence ID" value="TYS16648.1"/>
    <property type="molecule type" value="Genomic_DNA"/>
</dbReference>
<dbReference type="InterPro" id="IPR050266">
    <property type="entry name" value="AB_hydrolase_sf"/>
</dbReference>
<sequence length="277" mass="31386">MEEKFIEINGKSLFVKVKGHGEPIIFLHGGPGGSLEYFLPHIEPLAEYYQIILYDQAGCGQSEKLPGDHYSIEDEIDNLESLRKALNLEKVALFGESWGSILALSYAARYPSNIHKLVLTAVLGLSSEHYHTFKEALIQKLGLYKKLKLGYYSLVSVLGVNTAEKVNTLLDPYYVFSGDALTNKKDIPYNKKALHQISRDIEKNFNLLPVIHKINCLPILIAQGTHDILTPDYIHRNVMKHLKNAQLIEVKESGHWTVLEQPEQIRLLTESFLKTPH</sequence>
<dbReference type="GO" id="GO:0004177">
    <property type="term" value="F:aminopeptidase activity"/>
    <property type="evidence" value="ECO:0007669"/>
    <property type="project" value="UniProtKB-EC"/>
</dbReference>
<evidence type="ECO:0000256" key="2">
    <source>
        <dbReference type="ARBA" id="ARBA00022801"/>
    </source>
</evidence>
<dbReference type="GO" id="GO:0006508">
    <property type="term" value="P:proteolysis"/>
    <property type="evidence" value="ECO:0007669"/>
    <property type="project" value="InterPro"/>
</dbReference>
<comment type="caution">
    <text evidence="4">The sequence shown here is derived from an EMBL/GenBank/DDBJ whole genome shotgun (WGS) entry which is preliminary data.</text>
</comment>
<dbReference type="Pfam" id="PF00561">
    <property type="entry name" value="Abhydrolase_1"/>
    <property type="match status" value="1"/>
</dbReference>
<dbReference type="PRINTS" id="PR00111">
    <property type="entry name" value="ABHYDROLASE"/>
</dbReference>
<dbReference type="PRINTS" id="PR00793">
    <property type="entry name" value="PROAMNOPTASE"/>
</dbReference>
<reference evidence="4 5" key="1">
    <citation type="submission" date="2019-08" db="EMBL/GenBank/DDBJ databases">
        <title>Bacillus genomes from the desert of Cuatro Cienegas, Coahuila.</title>
        <authorList>
            <person name="Olmedo-Alvarez G."/>
        </authorList>
    </citation>
    <scope>NUCLEOTIDE SEQUENCE [LARGE SCALE GENOMIC DNA]</scope>
    <source>
        <strain evidence="4 5">CH34_1T</strain>
    </source>
</reference>
<dbReference type="RefSeq" id="WP_148939885.1">
    <property type="nucleotide sequence ID" value="NZ_VTEI01000005.1"/>
</dbReference>
<dbReference type="AlphaFoldDB" id="A0A5D4NT66"/>
<organism evidence="4 5">
    <name type="scientific">Rossellomorea vietnamensis</name>
    <dbReference type="NCBI Taxonomy" id="218284"/>
    <lineage>
        <taxon>Bacteria</taxon>
        <taxon>Bacillati</taxon>
        <taxon>Bacillota</taxon>
        <taxon>Bacilli</taxon>
        <taxon>Bacillales</taxon>
        <taxon>Bacillaceae</taxon>
        <taxon>Rossellomorea</taxon>
    </lineage>
</organism>
<dbReference type="PANTHER" id="PTHR43798:SF33">
    <property type="entry name" value="HYDROLASE, PUTATIVE (AFU_ORTHOLOGUE AFUA_2G14860)-RELATED"/>
    <property type="match status" value="1"/>
</dbReference>